<dbReference type="InterPro" id="IPR031680">
    <property type="entry name" value="Hepar_II_III_N"/>
</dbReference>
<dbReference type="Pfam" id="PF07940">
    <property type="entry name" value="Hepar_II_III_C"/>
    <property type="match status" value="1"/>
</dbReference>
<evidence type="ECO:0000259" key="6">
    <source>
        <dbReference type="Pfam" id="PF16889"/>
    </source>
</evidence>
<dbReference type="Gene3D" id="1.50.10.100">
    <property type="entry name" value="Chondroitin AC/alginate lyase"/>
    <property type="match status" value="1"/>
</dbReference>
<dbReference type="GO" id="GO:0042597">
    <property type="term" value="C:periplasmic space"/>
    <property type="evidence" value="ECO:0007669"/>
    <property type="project" value="UniProtKB-SubCell"/>
</dbReference>
<sequence>MRLKYLLKTIYQLGFTQVALFALYKIGLTSGYYKRIPISNFRVSNLEYLFSLPSPDDLKKILGPEGIETLLTEADHIVDGQFRIFGSELAEIKLDFNHPLSHWVDYETGKGKIPKSEYRIPALNLPPSTFDLKLIWEPARFGWAFTLGRAYRVSGDEKYAEAFWRHFEIFDTGNPVNMGPHWMNGQEIALRLMVFVWAAQVFFDSGESTSQRKERLAQSVVEHADRIPSTLLYARAQNNNHLTSEAAGLYTAGLALPEHPQANKWRKLGIKWLNWSFENQIDDNGAYVQHSVNYQRLVLQIGLWVSALNTKDTKVHKEEEKTNLSEPLRPLCLTKRSLENLSLATRWLAELTDPISGNTPNLGSNDGAYIFPLANGDFRDFRPVIRAASRVFLTEEPFPADEMSLWFSPFKPLNLQTYYSPNLPTFQLSTLKPSNSNWAYLRVVDGNLRLAHADQLHLDLWWRGENITLDPGTYLYNAASPWDNPFPATEYHNSVTVNGLDQMTRASRFMVLDWAHGRIVEQSSQKIVAEHDGYRKLGVTHQRAVTFAENTWLVEDNLISEPQLSRKYCLHWLLPDWEWALENREERIEISLIFPQGFLKLTLHASEISKQNFSLVRAGELIKGNGDTFPTRGWYSPTYGVKIPALSLALDVTSSDTVEFISEFEFSPI</sequence>
<reference evidence="7 8" key="1">
    <citation type="submission" date="2020-08" db="EMBL/GenBank/DDBJ databases">
        <title>Bridging the membrane lipid divide: bacteria of the FCB group superphylum have the potential to synthesize archaeal ether lipids.</title>
        <authorList>
            <person name="Villanueva L."/>
            <person name="Von Meijenfeldt F.A.B."/>
            <person name="Westbye A.B."/>
            <person name="Yadav S."/>
            <person name="Hopmans E.C."/>
            <person name="Dutilh B.E."/>
            <person name="Sinninghe Damste J.S."/>
        </authorList>
    </citation>
    <scope>NUCLEOTIDE SEQUENCE [LARGE SCALE GENOMIC DNA]</scope>
    <source>
        <strain evidence="7">NIOZ-UU36</strain>
    </source>
</reference>
<keyword evidence="2" id="KW-0732">Signal</keyword>
<dbReference type="Gene3D" id="2.70.98.70">
    <property type="match status" value="1"/>
</dbReference>
<dbReference type="EMBL" id="JACNJN010000070">
    <property type="protein sequence ID" value="MBC8334520.1"/>
    <property type="molecule type" value="Genomic_DNA"/>
</dbReference>
<evidence type="ECO:0000256" key="4">
    <source>
        <dbReference type="ARBA" id="ARBA00023239"/>
    </source>
</evidence>
<dbReference type="Pfam" id="PF16889">
    <property type="entry name" value="Hepar_II_III_N"/>
    <property type="match status" value="1"/>
</dbReference>
<dbReference type="PANTHER" id="PTHR39210:SF1">
    <property type="entry name" value="HEPARIN-SULFATE LYASE"/>
    <property type="match status" value="1"/>
</dbReference>
<accession>A0A8J6NI73</accession>
<dbReference type="GO" id="GO:0016829">
    <property type="term" value="F:lyase activity"/>
    <property type="evidence" value="ECO:0007669"/>
    <property type="project" value="UniProtKB-KW"/>
</dbReference>
<evidence type="ECO:0000313" key="7">
    <source>
        <dbReference type="EMBL" id="MBC8334520.1"/>
    </source>
</evidence>
<feature type="domain" description="Heparin-sulfate lyase N-terminal" evidence="6">
    <location>
        <begin position="129"/>
        <end position="306"/>
    </location>
</feature>
<comment type="caution">
    <text evidence="7">The sequence shown here is derived from an EMBL/GenBank/DDBJ whole genome shotgun (WGS) entry which is preliminary data.</text>
</comment>
<dbReference type="InterPro" id="IPR008929">
    <property type="entry name" value="Chondroitin_lyas"/>
</dbReference>
<feature type="domain" description="Heparinase II/III-like C-terminal" evidence="5">
    <location>
        <begin position="449"/>
        <end position="647"/>
    </location>
</feature>
<organism evidence="7 8">
    <name type="scientific">Candidatus Desulfolinea nitratireducens</name>
    <dbReference type="NCBI Taxonomy" id="2841698"/>
    <lineage>
        <taxon>Bacteria</taxon>
        <taxon>Bacillati</taxon>
        <taxon>Chloroflexota</taxon>
        <taxon>Anaerolineae</taxon>
        <taxon>Anaerolineales</taxon>
        <taxon>Anaerolineales incertae sedis</taxon>
        <taxon>Candidatus Desulfolinea</taxon>
    </lineage>
</organism>
<evidence type="ECO:0000256" key="1">
    <source>
        <dbReference type="ARBA" id="ARBA00004418"/>
    </source>
</evidence>
<gene>
    <name evidence="7" type="ORF">H8E29_04585</name>
</gene>
<dbReference type="AlphaFoldDB" id="A0A8J6NI73"/>
<evidence type="ECO:0000256" key="2">
    <source>
        <dbReference type="ARBA" id="ARBA00022729"/>
    </source>
</evidence>
<evidence type="ECO:0000256" key="3">
    <source>
        <dbReference type="ARBA" id="ARBA00022764"/>
    </source>
</evidence>
<keyword evidence="3" id="KW-0574">Periplasm</keyword>
<dbReference type="Proteomes" id="UP000614469">
    <property type="component" value="Unassembled WGS sequence"/>
</dbReference>
<comment type="subcellular location">
    <subcellularLocation>
        <location evidence="1">Periplasm</location>
    </subcellularLocation>
</comment>
<protein>
    <submittedName>
        <fullName evidence="7">Alginate lyase family protein</fullName>
    </submittedName>
</protein>
<name>A0A8J6NI73_9CHLR</name>
<dbReference type="PANTHER" id="PTHR39210">
    <property type="entry name" value="HEPARIN-SULFATE LYASE"/>
    <property type="match status" value="1"/>
</dbReference>
<dbReference type="InterPro" id="IPR012480">
    <property type="entry name" value="Hepar_II_III_C"/>
</dbReference>
<evidence type="ECO:0000313" key="8">
    <source>
        <dbReference type="Proteomes" id="UP000614469"/>
    </source>
</evidence>
<evidence type="ECO:0000259" key="5">
    <source>
        <dbReference type="Pfam" id="PF07940"/>
    </source>
</evidence>
<proteinExistence type="predicted"/>
<dbReference type="SUPFAM" id="SSF48230">
    <property type="entry name" value="Chondroitin AC/alginate lyase"/>
    <property type="match status" value="1"/>
</dbReference>
<keyword evidence="4 7" id="KW-0456">Lyase</keyword>